<proteinExistence type="predicted"/>
<reference evidence="1" key="1">
    <citation type="journal article" date="2022" name="Int. J. Mol. Sci.">
        <title>Draft Genome of Tanacetum Coccineum: Genomic Comparison of Closely Related Tanacetum-Family Plants.</title>
        <authorList>
            <person name="Yamashiro T."/>
            <person name="Shiraishi A."/>
            <person name="Nakayama K."/>
            <person name="Satake H."/>
        </authorList>
    </citation>
    <scope>NUCLEOTIDE SEQUENCE</scope>
</reference>
<organism evidence="1 2">
    <name type="scientific">Tanacetum coccineum</name>
    <dbReference type="NCBI Taxonomy" id="301880"/>
    <lineage>
        <taxon>Eukaryota</taxon>
        <taxon>Viridiplantae</taxon>
        <taxon>Streptophyta</taxon>
        <taxon>Embryophyta</taxon>
        <taxon>Tracheophyta</taxon>
        <taxon>Spermatophyta</taxon>
        <taxon>Magnoliopsida</taxon>
        <taxon>eudicotyledons</taxon>
        <taxon>Gunneridae</taxon>
        <taxon>Pentapetalae</taxon>
        <taxon>asterids</taxon>
        <taxon>campanulids</taxon>
        <taxon>Asterales</taxon>
        <taxon>Asteraceae</taxon>
        <taxon>Asteroideae</taxon>
        <taxon>Anthemideae</taxon>
        <taxon>Anthemidinae</taxon>
        <taxon>Tanacetum</taxon>
    </lineage>
</organism>
<comment type="caution">
    <text evidence="1">The sequence shown here is derived from an EMBL/GenBank/DDBJ whole genome shotgun (WGS) entry which is preliminary data.</text>
</comment>
<dbReference type="EMBL" id="BQNB010009851">
    <property type="protein sequence ID" value="GJS69270.1"/>
    <property type="molecule type" value="Genomic_DNA"/>
</dbReference>
<name>A0ABQ4XV23_9ASTR</name>
<evidence type="ECO:0000313" key="2">
    <source>
        <dbReference type="Proteomes" id="UP001151760"/>
    </source>
</evidence>
<evidence type="ECO:0000313" key="1">
    <source>
        <dbReference type="EMBL" id="GJS69270.1"/>
    </source>
</evidence>
<reference evidence="1" key="2">
    <citation type="submission" date="2022-01" db="EMBL/GenBank/DDBJ databases">
        <authorList>
            <person name="Yamashiro T."/>
            <person name="Shiraishi A."/>
            <person name="Satake H."/>
            <person name="Nakayama K."/>
        </authorList>
    </citation>
    <scope>NUCLEOTIDE SEQUENCE</scope>
</reference>
<dbReference type="Proteomes" id="UP001151760">
    <property type="component" value="Unassembled WGS sequence"/>
</dbReference>
<protein>
    <submittedName>
        <fullName evidence="1">Uncharacterized protein</fullName>
    </submittedName>
</protein>
<keyword evidence="2" id="KW-1185">Reference proteome</keyword>
<gene>
    <name evidence="1" type="ORF">Tco_0702111</name>
</gene>
<sequence length="95" mass="11007">MIYDMCTDLLYFSDMAHLPAADQRHLWPVNWVHVLDFAGLTPEMRQDLALRLRMVFTGEGQQLGRARMRITWRQLILALGLHTKQEMAEAGFGAY</sequence>
<accession>A0ABQ4XV23</accession>